<dbReference type="CDD" id="cd00408">
    <property type="entry name" value="DHDPS-like"/>
    <property type="match status" value="1"/>
</dbReference>
<evidence type="ECO:0000256" key="2">
    <source>
        <dbReference type="SAM" id="MobiDB-lite"/>
    </source>
</evidence>
<protein>
    <recommendedName>
        <fullName evidence="5">Dihydrodipicolinate synthase</fullName>
    </recommendedName>
</protein>
<evidence type="ECO:0000313" key="4">
    <source>
        <dbReference type="Proteomes" id="UP000279259"/>
    </source>
</evidence>
<dbReference type="PIRSF" id="PIRSF001365">
    <property type="entry name" value="DHDPS"/>
    <property type="match status" value="1"/>
</dbReference>
<feature type="region of interest" description="Disordered" evidence="2">
    <location>
        <begin position="1"/>
        <end position="24"/>
    </location>
</feature>
<dbReference type="SMART" id="SM01130">
    <property type="entry name" value="DHDPS"/>
    <property type="match status" value="1"/>
</dbReference>
<dbReference type="Gene3D" id="3.20.20.70">
    <property type="entry name" value="Aldolase class I"/>
    <property type="match status" value="1"/>
</dbReference>
<dbReference type="OrthoDB" id="191315at2759"/>
<evidence type="ECO:0000256" key="1">
    <source>
        <dbReference type="PIRNR" id="PIRNR001365"/>
    </source>
</evidence>
<dbReference type="Pfam" id="PF00701">
    <property type="entry name" value="DHDPS"/>
    <property type="match status" value="1"/>
</dbReference>
<sequence length="338" mass="36457">MTLSNGHANGTTNGHSVTVSSSPNGNVRGAHQGIGFDLRGITPAPVTPFTPDGKVDFDAIQRLGSWLASVEGVKALLVLGHAGEGTALTSDEKVELIKAFVRAVDDKIPIIAGITGEGNYIAGLEAKAAKEAGAKAGLLYPNHGWLRFGYQKGAPQLRYSEVYAASQLPLILFQYPASTKASYDLETQLDILGQEGVFAIKNGVRSMVRWDVDIPVIKKQRPGKYILTCEDEYLLHSSFMVDGMLVGYGTIAPELLYEMLQACNANDYVRAREINAQLLPLTKVVYHRPSHMEGTIALKHGLISRGILEHATVRTPLLPLPAGAHDEIHQAMKLAGII</sequence>
<dbReference type="PANTHER" id="PTHR12128:SF38">
    <property type="entry name" value="DIHYDRODIPICOLINATE SYNTHETASE FAMILY PROTEIN (AFU_ORTHOLOGUE AFUA_6G00110)"/>
    <property type="match status" value="1"/>
</dbReference>
<organism evidence="3 4">
    <name type="scientific">Saitozyma podzolica</name>
    <dbReference type="NCBI Taxonomy" id="1890683"/>
    <lineage>
        <taxon>Eukaryota</taxon>
        <taxon>Fungi</taxon>
        <taxon>Dikarya</taxon>
        <taxon>Basidiomycota</taxon>
        <taxon>Agaricomycotina</taxon>
        <taxon>Tremellomycetes</taxon>
        <taxon>Tremellales</taxon>
        <taxon>Trimorphomycetaceae</taxon>
        <taxon>Saitozyma</taxon>
    </lineage>
</organism>
<dbReference type="GO" id="GO:0008840">
    <property type="term" value="F:4-hydroxy-tetrahydrodipicolinate synthase activity"/>
    <property type="evidence" value="ECO:0007669"/>
    <property type="project" value="TreeGrafter"/>
</dbReference>
<dbReference type="SUPFAM" id="SSF51569">
    <property type="entry name" value="Aldolase"/>
    <property type="match status" value="1"/>
</dbReference>
<evidence type="ECO:0008006" key="5">
    <source>
        <dbReference type="Google" id="ProtNLM"/>
    </source>
</evidence>
<gene>
    <name evidence="3" type="ORF">EHS25_002684</name>
</gene>
<dbReference type="InterPro" id="IPR002220">
    <property type="entry name" value="DapA-like"/>
</dbReference>
<comment type="caution">
    <text evidence="3">The sequence shown here is derived from an EMBL/GenBank/DDBJ whole genome shotgun (WGS) entry which is preliminary data.</text>
</comment>
<comment type="similarity">
    <text evidence="1">Belongs to the DapA family.</text>
</comment>
<keyword evidence="1" id="KW-0456">Lyase</keyword>
<dbReference type="Proteomes" id="UP000279259">
    <property type="component" value="Unassembled WGS sequence"/>
</dbReference>
<accession>A0A427YD79</accession>
<reference evidence="3 4" key="1">
    <citation type="submission" date="2018-11" db="EMBL/GenBank/DDBJ databases">
        <title>Genome sequence of Saitozyma podzolica DSM 27192.</title>
        <authorList>
            <person name="Aliyu H."/>
            <person name="Gorte O."/>
            <person name="Ochsenreither K."/>
        </authorList>
    </citation>
    <scope>NUCLEOTIDE SEQUENCE [LARGE SCALE GENOMIC DNA]</scope>
    <source>
        <strain evidence="3 4">DSM 27192</strain>
    </source>
</reference>
<proteinExistence type="inferred from homology"/>
<dbReference type="PANTHER" id="PTHR12128">
    <property type="entry name" value="DIHYDRODIPICOLINATE SYNTHASE"/>
    <property type="match status" value="1"/>
</dbReference>
<dbReference type="EMBL" id="RSCD01000015">
    <property type="protein sequence ID" value="RSH89022.1"/>
    <property type="molecule type" value="Genomic_DNA"/>
</dbReference>
<dbReference type="InterPro" id="IPR013785">
    <property type="entry name" value="Aldolase_TIM"/>
</dbReference>
<evidence type="ECO:0000313" key="3">
    <source>
        <dbReference type="EMBL" id="RSH89022.1"/>
    </source>
</evidence>
<dbReference type="AlphaFoldDB" id="A0A427YD79"/>
<keyword evidence="4" id="KW-1185">Reference proteome</keyword>
<name>A0A427YD79_9TREE</name>